<evidence type="ECO:0000256" key="12">
    <source>
        <dbReference type="SAM" id="MobiDB-lite"/>
    </source>
</evidence>
<keyword evidence="9 11" id="KW-0238">DNA-binding</keyword>
<feature type="compositionally biased region" description="Basic residues" evidence="12">
    <location>
        <begin position="428"/>
        <end position="441"/>
    </location>
</feature>
<feature type="compositionally biased region" description="Basic and acidic residues" evidence="12">
    <location>
        <begin position="411"/>
        <end position="425"/>
    </location>
</feature>
<keyword evidence="7 11" id="KW-0067">ATP-binding</keyword>
<evidence type="ECO:0000256" key="5">
    <source>
        <dbReference type="ARBA" id="ARBA00022723"/>
    </source>
</evidence>
<keyword evidence="4 11" id="KW-0235">DNA replication</keyword>
<dbReference type="InterPro" id="IPR001025">
    <property type="entry name" value="BAH_dom"/>
</dbReference>
<dbReference type="FunFam" id="1.10.8.60:FF:000062">
    <property type="entry name" value="Origin recognition complex subunit 1"/>
    <property type="match status" value="1"/>
</dbReference>
<feature type="compositionally biased region" description="Basic and acidic residues" evidence="12">
    <location>
        <begin position="246"/>
        <end position="258"/>
    </location>
</feature>
<reference evidence="14 15" key="1">
    <citation type="submission" date="2024-02" db="EMBL/GenBank/DDBJ databases">
        <title>Chromosome-scale genome assembly of the rough periwinkle Littorina saxatilis.</title>
        <authorList>
            <person name="De Jode A."/>
            <person name="Faria R."/>
            <person name="Formenti G."/>
            <person name="Sims Y."/>
            <person name="Smith T.P."/>
            <person name="Tracey A."/>
            <person name="Wood J.M.D."/>
            <person name="Zagrodzka Z.B."/>
            <person name="Johannesson K."/>
            <person name="Butlin R.K."/>
            <person name="Leder E.H."/>
        </authorList>
    </citation>
    <scope>NUCLEOTIDE SEQUENCE [LARGE SCALE GENOMIC DNA]</scope>
    <source>
        <strain evidence="14">Snail1</strain>
        <tissue evidence="14">Muscle</tissue>
    </source>
</reference>
<evidence type="ECO:0000256" key="9">
    <source>
        <dbReference type="ARBA" id="ARBA00023125"/>
    </source>
</evidence>
<dbReference type="PANTHER" id="PTHR10763">
    <property type="entry name" value="CELL DIVISION CONTROL PROTEIN 6-RELATED"/>
    <property type="match status" value="1"/>
</dbReference>
<dbReference type="InterPro" id="IPR015163">
    <property type="entry name" value="Cdc6_C"/>
</dbReference>
<dbReference type="EMBL" id="JBAMIC010000011">
    <property type="protein sequence ID" value="KAK7100427.1"/>
    <property type="molecule type" value="Genomic_DNA"/>
</dbReference>
<dbReference type="Proteomes" id="UP001374579">
    <property type="component" value="Unassembled WGS sequence"/>
</dbReference>
<feature type="region of interest" description="Disordered" evidence="12">
    <location>
        <begin position="295"/>
        <end position="365"/>
    </location>
</feature>
<feature type="region of interest" description="Disordered" evidence="12">
    <location>
        <begin position="507"/>
        <end position="526"/>
    </location>
</feature>
<gene>
    <name evidence="14" type="ORF">V1264_023387</name>
</gene>
<dbReference type="GO" id="GO:0005524">
    <property type="term" value="F:ATP binding"/>
    <property type="evidence" value="ECO:0007669"/>
    <property type="project" value="UniProtKB-KW"/>
</dbReference>
<evidence type="ECO:0000256" key="6">
    <source>
        <dbReference type="ARBA" id="ARBA00022741"/>
    </source>
</evidence>
<dbReference type="SUPFAM" id="SSF52540">
    <property type="entry name" value="P-loop containing nucleoside triphosphate hydrolases"/>
    <property type="match status" value="1"/>
</dbReference>
<dbReference type="GO" id="GO:0046872">
    <property type="term" value="F:metal ion binding"/>
    <property type="evidence" value="ECO:0007669"/>
    <property type="project" value="UniProtKB-KW"/>
</dbReference>
<feature type="compositionally biased region" description="Low complexity" evidence="12">
    <location>
        <begin position="235"/>
        <end position="245"/>
    </location>
</feature>
<evidence type="ECO:0000256" key="2">
    <source>
        <dbReference type="ARBA" id="ARBA00008398"/>
    </source>
</evidence>
<name>A0AAN9G9Z9_9CAEN</name>
<comment type="similarity">
    <text evidence="2 11">Belongs to the ORC1 family.</text>
</comment>
<dbReference type="SMART" id="SM01074">
    <property type="entry name" value="Cdc6_C"/>
    <property type="match status" value="1"/>
</dbReference>
<feature type="compositionally biased region" description="Low complexity" evidence="12">
    <location>
        <begin position="259"/>
        <end position="270"/>
    </location>
</feature>
<dbReference type="PANTHER" id="PTHR10763:SF23">
    <property type="entry name" value="ORIGIN RECOGNITION COMPLEX SUBUNIT 1"/>
    <property type="match status" value="1"/>
</dbReference>
<comment type="subunit">
    <text evidence="11">ORC is composed of six subunits.</text>
</comment>
<evidence type="ECO:0000256" key="10">
    <source>
        <dbReference type="ARBA" id="ARBA00023242"/>
    </source>
</evidence>
<proteinExistence type="inferred from homology"/>
<keyword evidence="15" id="KW-1185">Reference proteome</keyword>
<feature type="region of interest" description="Disordered" evidence="12">
    <location>
        <begin position="161"/>
        <end position="280"/>
    </location>
</feature>
<dbReference type="Pfam" id="PF01426">
    <property type="entry name" value="BAH"/>
    <property type="match status" value="1"/>
</dbReference>
<keyword evidence="6 11" id="KW-0547">Nucleotide-binding</keyword>
<dbReference type="AlphaFoldDB" id="A0AAN9G9Z9"/>
<feature type="compositionally biased region" description="Polar residues" evidence="12">
    <location>
        <begin position="298"/>
        <end position="309"/>
    </location>
</feature>
<evidence type="ECO:0000313" key="14">
    <source>
        <dbReference type="EMBL" id="KAK7100427.1"/>
    </source>
</evidence>
<dbReference type="GO" id="GO:0003682">
    <property type="term" value="F:chromatin binding"/>
    <property type="evidence" value="ECO:0007669"/>
    <property type="project" value="InterPro"/>
</dbReference>
<dbReference type="InterPro" id="IPR003593">
    <property type="entry name" value="AAA+_ATPase"/>
</dbReference>
<evidence type="ECO:0000256" key="11">
    <source>
        <dbReference type="RuleBase" id="RU365058"/>
    </source>
</evidence>
<dbReference type="Gene3D" id="3.40.50.300">
    <property type="entry name" value="P-loop containing nucleotide triphosphate hydrolases"/>
    <property type="match status" value="1"/>
</dbReference>
<dbReference type="Pfam" id="PF09079">
    <property type="entry name" value="WHD_Cdc6"/>
    <property type="match status" value="1"/>
</dbReference>
<evidence type="ECO:0000259" key="13">
    <source>
        <dbReference type="PROSITE" id="PS51038"/>
    </source>
</evidence>
<dbReference type="GO" id="GO:0003688">
    <property type="term" value="F:DNA replication origin binding"/>
    <property type="evidence" value="ECO:0007669"/>
    <property type="project" value="TreeGrafter"/>
</dbReference>
<organism evidence="14 15">
    <name type="scientific">Littorina saxatilis</name>
    <dbReference type="NCBI Taxonomy" id="31220"/>
    <lineage>
        <taxon>Eukaryota</taxon>
        <taxon>Metazoa</taxon>
        <taxon>Spiralia</taxon>
        <taxon>Lophotrochozoa</taxon>
        <taxon>Mollusca</taxon>
        <taxon>Gastropoda</taxon>
        <taxon>Caenogastropoda</taxon>
        <taxon>Littorinimorpha</taxon>
        <taxon>Littorinoidea</taxon>
        <taxon>Littorinidae</taxon>
        <taxon>Littorina</taxon>
    </lineage>
</organism>
<dbReference type="CDD" id="cd08768">
    <property type="entry name" value="Cdc6_C"/>
    <property type="match status" value="1"/>
</dbReference>
<feature type="compositionally biased region" description="Low complexity" evidence="12">
    <location>
        <begin position="458"/>
        <end position="470"/>
    </location>
</feature>
<feature type="compositionally biased region" description="Basic and acidic residues" evidence="12">
    <location>
        <begin position="517"/>
        <end position="526"/>
    </location>
</feature>
<comment type="subcellular location">
    <subcellularLocation>
        <location evidence="1 11">Nucleus</location>
    </subcellularLocation>
</comment>
<feature type="region of interest" description="Disordered" evidence="12">
    <location>
        <begin position="533"/>
        <end position="696"/>
    </location>
</feature>
<feature type="domain" description="BAH" evidence="13">
    <location>
        <begin position="39"/>
        <end position="173"/>
    </location>
</feature>
<keyword evidence="8" id="KW-0460">Magnesium</keyword>
<dbReference type="GO" id="GO:0033314">
    <property type="term" value="P:mitotic DNA replication checkpoint signaling"/>
    <property type="evidence" value="ECO:0007669"/>
    <property type="project" value="TreeGrafter"/>
</dbReference>
<dbReference type="Pfam" id="PF22606">
    <property type="entry name" value="Cdc6-ORC-like_ATPase_lid"/>
    <property type="match status" value="1"/>
</dbReference>
<feature type="compositionally biased region" description="Basic and acidic residues" evidence="12">
    <location>
        <begin position="556"/>
        <end position="566"/>
    </location>
</feature>
<dbReference type="Gene3D" id="1.10.8.60">
    <property type="match status" value="1"/>
</dbReference>
<evidence type="ECO:0000256" key="1">
    <source>
        <dbReference type="ARBA" id="ARBA00004123"/>
    </source>
</evidence>
<accession>A0AAN9G9Z9</accession>
<keyword evidence="10 11" id="KW-0539">Nucleus</keyword>
<dbReference type="InterPro" id="IPR036390">
    <property type="entry name" value="WH_DNA-bd_sf"/>
</dbReference>
<feature type="region of interest" description="Disordered" evidence="12">
    <location>
        <begin position="386"/>
        <end position="499"/>
    </location>
</feature>
<evidence type="ECO:0000313" key="15">
    <source>
        <dbReference type="Proteomes" id="UP001374579"/>
    </source>
</evidence>
<dbReference type="InterPro" id="IPR027417">
    <property type="entry name" value="P-loop_NTPase"/>
</dbReference>
<dbReference type="InterPro" id="IPR043151">
    <property type="entry name" value="BAH_sf"/>
</dbReference>
<feature type="compositionally biased region" description="Basic and acidic residues" evidence="12">
    <location>
        <begin position="605"/>
        <end position="616"/>
    </location>
</feature>
<evidence type="ECO:0000256" key="7">
    <source>
        <dbReference type="ARBA" id="ARBA00022840"/>
    </source>
</evidence>
<dbReference type="InterPro" id="IPR003959">
    <property type="entry name" value="ATPase_AAA_core"/>
</dbReference>
<dbReference type="Pfam" id="PF00004">
    <property type="entry name" value="AAA"/>
    <property type="match status" value="1"/>
</dbReference>
<keyword evidence="5" id="KW-0479">Metal-binding</keyword>
<dbReference type="PROSITE" id="PS51038">
    <property type="entry name" value="BAH"/>
    <property type="match status" value="1"/>
</dbReference>
<dbReference type="SUPFAM" id="SSF46785">
    <property type="entry name" value="Winged helix' DNA-binding domain"/>
    <property type="match status" value="1"/>
</dbReference>
<dbReference type="FunFam" id="3.40.50.300:FF:000199">
    <property type="entry name" value="Origin recognition complex subunit 1"/>
    <property type="match status" value="1"/>
</dbReference>
<feature type="compositionally biased region" description="Low complexity" evidence="12">
    <location>
        <begin position="387"/>
        <end position="404"/>
    </location>
</feature>
<dbReference type="GO" id="GO:0005664">
    <property type="term" value="C:nuclear origin of replication recognition complex"/>
    <property type="evidence" value="ECO:0007669"/>
    <property type="project" value="TreeGrafter"/>
</dbReference>
<evidence type="ECO:0000256" key="3">
    <source>
        <dbReference type="ARBA" id="ARBA00019081"/>
    </source>
</evidence>
<protein>
    <recommendedName>
        <fullName evidence="3 11">Origin recognition complex subunit 1</fullName>
    </recommendedName>
</protein>
<dbReference type="Gene3D" id="2.30.30.490">
    <property type="match status" value="1"/>
</dbReference>
<comment type="function">
    <text evidence="11">Component of the origin recognition complex (ORC) that binds origins of replication. DNA-binding is ATP-dependent, however specific DNA sequences that define origins of replication have not been identified so far. ORC is required to assemble the pre-replication complex necessary to initiate DNA replication.</text>
</comment>
<dbReference type="CDD" id="cd00009">
    <property type="entry name" value="AAA"/>
    <property type="match status" value="1"/>
</dbReference>
<dbReference type="GO" id="GO:0006270">
    <property type="term" value="P:DNA replication initiation"/>
    <property type="evidence" value="ECO:0007669"/>
    <property type="project" value="TreeGrafter"/>
</dbReference>
<evidence type="ECO:0000256" key="8">
    <source>
        <dbReference type="ARBA" id="ARBA00022842"/>
    </source>
</evidence>
<dbReference type="CDD" id="cd04370">
    <property type="entry name" value="BAH"/>
    <property type="match status" value="1"/>
</dbReference>
<sequence>MPVTLHSRSPALKWIGKGQVDDRRRTGCTFYSGCEFDGETYSTGDHVFVAKDDDAEEKDCYIVRIEKLYEEELAYRKFKKRQKAVIKWFLHGEEIPEKCLKTIGRLGTSELLLDASGNYDEEVEVDSFAGKCKVVYQTESTGTFFVCREFDGHKVFPLKSAHLPTRTSHNPRTRKRPLESPSSEPRAKSRKMDNQNGSSATPRNARAQGRNGHSKSPGRHTPNSRQKQRRSNAASSGESSDGSSSDSDRDVDCEDGKQKQNGKAKNQMNGHSGRKGVATASPKVAAGMSPVIPLQDFNLKTSRPVTPQSAGHRKRNGAAVPRSPKPSVADAAMSPVIPLQDFRPKNNPLGSPQSAEKGPVKTLRTVGRFSTSYVVDFLMDDNADTQSVSSLSEMSSYSVKSESSTEQQVSNKREPSTSKEPEKPTVLRQRKKPTVKRKNSRRSSLAKGASGSNVTKISPPSASRSTAAPSQDSARKAVSRRRSVTISSKTEVITEKPKLTRVEELKTVGGTNLRSNTEIKKTAPKDVVRRLSGNNFTAIREKSPADPLVKKQARRRLNEKFEKDSEPLTTPRSDGRPRRSIAKKMNYSEKSPGVLDPFDCESSGDDYKAKDSSSSEDKEDVQEHNSSQEFEMPSRGRGRGGGSARASAGSARRGRNSQASRPTPKRPSTPSSRKSLGTATPKLPRRSSTLATPGTPMEEARARLHVSAVPDTLPCREAEFDDIYRFVESKILDGTGGCMYISGVPGTGKTATVREVVRALQQSYDSGDLSKFTFIEVNGMRLTEPRQAYVQILKELTGKKATADHACDLLEKMFTATGHRRDTTVLLVDELDLLWTRKQDVMYNIFDWPSKAKARLVVLAVANTMDLPERIMIKRVASRLGLTRMTFQPYTFRQLEQIVMSRMTGLKIFDSDAIQLAARKVAAVSGDARRALDICRRSTEVAESEGEASANKKDGKADLLVRICHVDQALQEMFSSPKILAIRNLSTQEQLFLKAVVSEFKHSGIEEAEFGKLYTHHLALCRFEGVPPPSASELSAICWRLGSSRLLLVEHGRMDLLMRVRLNVSAEDVNCALSRVE</sequence>
<evidence type="ECO:0000256" key="4">
    <source>
        <dbReference type="ARBA" id="ARBA00022705"/>
    </source>
</evidence>
<dbReference type="InterPro" id="IPR054425">
    <property type="entry name" value="Cdc6_ORC1-like_ATPase_lid"/>
</dbReference>
<feature type="compositionally biased region" description="Low complexity" evidence="12">
    <location>
        <begin position="660"/>
        <end position="675"/>
    </location>
</feature>
<comment type="caution">
    <text evidence="14">The sequence shown here is derived from an EMBL/GenBank/DDBJ whole genome shotgun (WGS) entry which is preliminary data.</text>
</comment>
<dbReference type="GO" id="GO:0016887">
    <property type="term" value="F:ATP hydrolysis activity"/>
    <property type="evidence" value="ECO:0007669"/>
    <property type="project" value="InterPro"/>
</dbReference>
<dbReference type="InterPro" id="IPR050311">
    <property type="entry name" value="ORC1/CDC6"/>
</dbReference>
<dbReference type="SMART" id="SM00382">
    <property type="entry name" value="AAA"/>
    <property type="match status" value="1"/>
</dbReference>